<accession>A0A9D1N165</accession>
<organism evidence="1 2">
    <name type="scientific">Candidatus Limenecus avicola</name>
    <dbReference type="NCBI Taxonomy" id="2840847"/>
    <lineage>
        <taxon>Bacteria</taxon>
        <taxon>Bacillati</taxon>
        <taxon>Bacillota</taxon>
        <taxon>Clostridia</taxon>
        <taxon>Eubacteriales</taxon>
        <taxon>Clostridiaceae</taxon>
        <taxon>Clostridiaceae incertae sedis</taxon>
        <taxon>Candidatus Limenecus</taxon>
    </lineage>
</organism>
<name>A0A9D1N165_9CLOT</name>
<evidence type="ECO:0000313" key="1">
    <source>
        <dbReference type="EMBL" id="HIU92887.1"/>
    </source>
</evidence>
<evidence type="ECO:0000313" key="2">
    <source>
        <dbReference type="Proteomes" id="UP000886748"/>
    </source>
</evidence>
<reference evidence="1" key="1">
    <citation type="submission" date="2020-10" db="EMBL/GenBank/DDBJ databases">
        <authorList>
            <person name="Gilroy R."/>
        </authorList>
    </citation>
    <scope>NUCLEOTIDE SEQUENCE</scope>
    <source>
        <strain evidence="1">CHK154-7741</strain>
    </source>
</reference>
<sequence>MSYKNDGYLVIANKFGKASSDAKAQLFETYDRLRDLTVSGSSLDGAGFGTAGSFLWQIARLISPSAFMPVLGGNTSMNIPGTSYWSPISGGNSILDSGSAAFGVTGLGNYPGFPSGAAPIAWGFGMDTSYDTSGTITGGASSLYSASSIGGSVGLNAAAYGAGVATGFGVPGTSWVLPTAGVVSGFAGVVQAMAPYMGSFGLGATVLGNLLQGTSSAGLAAYQNISGSILSNADTILSNKVRNIETVVKMLDTQGDIVKKMLKDSIEGDSKQVQNM</sequence>
<protein>
    <submittedName>
        <fullName evidence="1">Uncharacterized protein</fullName>
    </submittedName>
</protein>
<proteinExistence type="predicted"/>
<dbReference type="Proteomes" id="UP000886748">
    <property type="component" value="Unassembled WGS sequence"/>
</dbReference>
<gene>
    <name evidence="1" type="ORF">IAD26_07130</name>
</gene>
<reference evidence="1" key="2">
    <citation type="journal article" date="2021" name="PeerJ">
        <title>Extensive microbial diversity within the chicken gut microbiome revealed by metagenomics and culture.</title>
        <authorList>
            <person name="Gilroy R."/>
            <person name="Ravi A."/>
            <person name="Getino M."/>
            <person name="Pursley I."/>
            <person name="Horton D.L."/>
            <person name="Alikhan N.F."/>
            <person name="Baker D."/>
            <person name="Gharbi K."/>
            <person name="Hall N."/>
            <person name="Watson M."/>
            <person name="Adriaenssens E.M."/>
            <person name="Foster-Nyarko E."/>
            <person name="Jarju S."/>
            <person name="Secka A."/>
            <person name="Antonio M."/>
            <person name="Oren A."/>
            <person name="Chaudhuri R.R."/>
            <person name="La Ragione R."/>
            <person name="Hildebrand F."/>
            <person name="Pallen M.J."/>
        </authorList>
    </citation>
    <scope>NUCLEOTIDE SEQUENCE</scope>
    <source>
        <strain evidence="1">CHK154-7741</strain>
    </source>
</reference>
<comment type="caution">
    <text evidence="1">The sequence shown here is derived from an EMBL/GenBank/DDBJ whole genome shotgun (WGS) entry which is preliminary data.</text>
</comment>
<dbReference type="AlphaFoldDB" id="A0A9D1N165"/>
<dbReference type="EMBL" id="DVOD01000052">
    <property type="protein sequence ID" value="HIU92887.1"/>
    <property type="molecule type" value="Genomic_DNA"/>
</dbReference>